<evidence type="ECO:0000256" key="2">
    <source>
        <dbReference type="SAM" id="SignalP"/>
    </source>
</evidence>
<feature type="signal peptide" evidence="2">
    <location>
        <begin position="1"/>
        <end position="25"/>
    </location>
</feature>
<dbReference type="EMBL" id="MU866296">
    <property type="protein sequence ID" value="KAK4174190.1"/>
    <property type="molecule type" value="Genomic_DNA"/>
</dbReference>
<dbReference type="AlphaFoldDB" id="A0AAN7A5M3"/>
<proteinExistence type="predicted"/>
<feature type="region of interest" description="Disordered" evidence="1">
    <location>
        <begin position="188"/>
        <end position="212"/>
    </location>
</feature>
<feature type="compositionally biased region" description="Pro residues" evidence="1">
    <location>
        <begin position="190"/>
        <end position="200"/>
    </location>
</feature>
<feature type="chain" id="PRO_5042869850" evidence="2">
    <location>
        <begin position="26"/>
        <end position="816"/>
    </location>
</feature>
<evidence type="ECO:0000313" key="3">
    <source>
        <dbReference type="EMBL" id="KAK4174190.1"/>
    </source>
</evidence>
<comment type="caution">
    <text evidence="3">The sequence shown here is derived from an EMBL/GenBank/DDBJ whole genome shotgun (WGS) entry which is preliminary data.</text>
</comment>
<keyword evidence="2" id="KW-0732">Signal</keyword>
<keyword evidence="4" id="KW-1185">Reference proteome</keyword>
<sequence length="816" mass="83609">MVGGRRLLLSIAALSGAGFNNSVEAARFRRQDGGGVDVVQNATTPISEPTTPIITSSPGPPPSPIDLPGTPTTFTTTKKVPPIGPPRPGVSPASIVQLDETVGLEEDEDVTIVGGGLLRLTVASDARPTPAEEEYVYPGAYGSDGTLTTDTNAFTRTVLPTRISVVPNLGTVRGPPPVETTTSIIAAPVRTPPSRPPVIPAPVAAPQDEVQNVDLGSPAQVAPEPEEEEPAPAPVPVPGIPGGGRPAGPPVRGSTKTVESMMETTFDLGFGKTTTTAPSTSTWNGYSNSTLLTSVLYPNRTTPHISTPTTTLSFCQSSDRTIPPTVWSIVYTSTLTWYGNPEDYTPQYPPISTPPAGPSCVESPPRWTISHCTSTGTGDEHATCVVSTSTADWVYGPQTSTVPNTVTFVTTDKNPAVVFTSMKPPNYGVTQPPRTQAHHESLTEDGAASPISTPSYGSEPNNPGPNNPNNPNNPSNPNNPNNPNRPQPIEESRSATITRSPVTVVIQPTAIVINDNTIKDNTTKKTQVVIVSGETFTIDPTKVVGADTTIDRVTATGGGVFYPPTPTTTSLRGVEVVLTSSLVLIGGSTYTLSPTSTIAVVKGETFTIGPTAVAAGTQTFNLPSAPVPTEVIIVGGELITAIGPTLAIISGTTITYGNTVSTTTIGDDIITFGPGGVTAHGTITLGGTGALPGETQYVVAGGATITKIGASVVVVKQTTYTIGPASLGGIGEQTITTTVSGEVITIGPEGVVVGTTTMGFPFGPTMVITPGARASDGAAAATGVLQGEDEEDGAVGVGISQGVLLAAALGWLAWMV</sequence>
<evidence type="ECO:0000313" key="4">
    <source>
        <dbReference type="Proteomes" id="UP001302321"/>
    </source>
</evidence>
<organism evidence="3 4">
    <name type="scientific">Triangularia setosa</name>
    <dbReference type="NCBI Taxonomy" id="2587417"/>
    <lineage>
        <taxon>Eukaryota</taxon>
        <taxon>Fungi</taxon>
        <taxon>Dikarya</taxon>
        <taxon>Ascomycota</taxon>
        <taxon>Pezizomycotina</taxon>
        <taxon>Sordariomycetes</taxon>
        <taxon>Sordariomycetidae</taxon>
        <taxon>Sordariales</taxon>
        <taxon>Podosporaceae</taxon>
        <taxon>Triangularia</taxon>
    </lineage>
</organism>
<feature type="compositionally biased region" description="Polar residues" evidence="1">
    <location>
        <begin position="450"/>
        <end position="459"/>
    </location>
</feature>
<feature type="compositionally biased region" description="Low complexity" evidence="1">
    <location>
        <begin position="469"/>
        <end position="484"/>
    </location>
</feature>
<evidence type="ECO:0000256" key="1">
    <source>
        <dbReference type="SAM" id="MobiDB-lite"/>
    </source>
</evidence>
<feature type="region of interest" description="Disordered" evidence="1">
    <location>
        <begin position="422"/>
        <end position="501"/>
    </location>
</feature>
<reference evidence="3" key="1">
    <citation type="journal article" date="2023" name="Mol. Phylogenet. Evol.">
        <title>Genome-scale phylogeny and comparative genomics of the fungal order Sordariales.</title>
        <authorList>
            <person name="Hensen N."/>
            <person name="Bonometti L."/>
            <person name="Westerberg I."/>
            <person name="Brannstrom I.O."/>
            <person name="Guillou S."/>
            <person name="Cros-Aarteil S."/>
            <person name="Calhoun S."/>
            <person name="Haridas S."/>
            <person name="Kuo A."/>
            <person name="Mondo S."/>
            <person name="Pangilinan J."/>
            <person name="Riley R."/>
            <person name="LaButti K."/>
            <person name="Andreopoulos B."/>
            <person name="Lipzen A."/>
            <person name="Chen C."/>
            <person name="Yan M."/>
            <person name="Daum C."/>
            <person name="Ng V."/>
            <person name="Clum A."/>
            <person name="Steindorff A."/>
            <person name="Ohm R.A."/>
            <person name="Martin F."/>
            <person name="Silar P."/>
            <person name="Natvig D.O."/>
            <person name="Lalanne C."/>
            <person name="Gautier V."/>
            <person name="Ament-Velasquez S.L."/>
            <person name="Kruys A."/>
            <person name="Hutchinson M.I."/>
            <person name="Powell A.J."/>
            <person name="Barry K."/>
            <person name="Miller A.N."/>
            <person name="Grigoriev I.V."/>
            <person name="Debuchy R."/>
            <person name="Gladieux P."/>
            <person name="Hiltunen Thoren M."/>
            <person name="Johannesson H."/>
        </authorList>
    </citation>
    <scope>NUCLEOTIDE SEQUENCE</scope>
    <source>
        <strain evidence="3">CBS 892.96</strain>
    </source>
</reference>
<reference evidence="3" key="2">
    <citation type="submission" date="2023-05" db="EMBL/GenBank/DDBJ databases">
        <authorList>
            <consortium name="Lawrence Berkeley National Laboratory"/>
            <person name="Steindorff A."/>
            <person name="Hensen N."/>
            <person name="Bonometti L."/>
            <person name="Westerberg I."/>
            <person name="Brannstrom I.O."/>
            <person name="Guillou S."/>
            <person name="Cros-Aarteil S."/>
            <person name="Calhoun S."/>
            <person name="Haridas S."/>
            <person name="Kuo A."/>
            <person name="Mondo S."/>
            <person name="Pangilinan J."/>
            <person name="Riley R."/>
            <person name="Labutti K."/>
            <person name="Andreopoulos B."/>
            <person name="Lipzen A."/>
            <person name="Chen C."/>
            <person name="Yanf M."/>
            <person name="Daum C."/>
            <person name="Ng V."/>
            <person name="Clum A."/>
            <person name="Ohm R."/>
            <person name="Martin F."/>
            <person name="Silar P."/>
            <person name="Natvig D."/>
            <person name="Lalanne C."/>
            <person name="Gautier V."/>
            <person name="Ament-Velasquez S.L."/>
            <person name="Kruys A."/>
            <person name="Hutchinson M.I."/>
            <person name="Powell A.J."/>
            <person name="Barry K."/>
            <person name="Miller A.N."/>
            <person name="Grigoriev I.V."/>
            <person name="Debuchy R."/>
            <person name="Gladieux P."/>
            <person name="Thoren M.H."/>
            <person name="Johannesson H."/>
        </authorList>
    </citation>
    <scope>NUCLEOTIDE SEQUENCE</scope>
    <source>
        <strain evidence="3">CBS 892.96</strain>
    </source>
</reference>
<gene>
    <name evidence="3" type="ORF">QBC36DRAFT_292696</name>
</gene>
<protein>
    <submittedName>
        <fullName evidence="3">Uncharacterized protein</fullName>
    </submittedName>
</protein>
<accession>A0AAN7A5M3</accession>
<name>A0AAN7A5M3_9PEZI</name>
<dbReference type="Proteomes" id="UP001302321">
    <property type="component" value="Unassembled WGS sequence"/>
</dbReference>